<evidence type="ECO:0000256" key="7">
    <source>
        <dbReference type="ARBA" id="ARBA00023136"/>
    </source>
</evidence>
<evidence type="ECO:0000313" key="13">
    <source>
        <dbReference type="Proteomes" id="UP000007879"/>
    </source>
</evidence>
<comment type="function">
    <text evidence="9">Zinc metalloprotease that mediates intramembrane proteolysis of proteins such as ATF6, ATF6B, SREBF1/SREBP1 and SREBF2/SREBP2. Catalyzes the second step in the proteolytic activation of the sterol regulatory element-binding proteins (SREBPs) SREBF1/SREBP1 and SREBF2/SREBP2: cleaves SREBPs within the first transmembrane segment, thereby releasing the N-terminal segment with a portion of the transmembrane segment attached. Mature N-terminal SREBP fragments shuttle to the nucleus and activate gene transcription. Also mediates the second step in the proteolytic activation of the cyclic AMP-dependent transcription factor ATF-6 (ATF6 and ATF6B). Involved in intramembrane proteolysis during bone formation. In astrocytes and osteoblasts, upon DNA damage and ER stress, mediates the second step of the regulated intramembrane proteolytic activation of the transcription factor CREB3L1, leading to the inhibition of cell-cycle progression.</text>
</comment>
<accession>A0A1X7UHQ1</accession>
<dbReference type="GO" id="GO:0004222">
    <property type="term" value="F:metalloendopeptidase activity"/>
    <property type="evidence" value="ECO:0007669"/>
    <property type="project" value="InterPro"/>
</dbReference>
<evidence type="ECO:0000256" key="9">
    <source>
        <dbReference type="ARBA" id="ARBA00045828"/>
    </source>
</evidence>
<proteinExistence type="predicted"/>
<dbReference type="Pfam" id="PF02163">
    <property type="entry name" value="Peptidase_M50"/>
    <property type="match status" value="1"/>
</dbReference>
<dbReference type="Proteomes" id="UP000007879">
    <property type="component" value="Unassembled WGS sequence"/>
</dbReference>
<dbReference type="FunCoup" id="A0A1X7UHQ1">
    <property type="interactions" value="678"/>
</dbReference>
<feature type="transmembrane region" description="Helical" evidence="10">
    <location>
        <begin position="195"/>
        <end position="217"/>
    </location>
</feature>
<evidence type="ECO:0000259" key="11">
    <source>
        <dbReference type="Pfam" id="PF02163"/>
    </source>
</evidence>
<dbReference type="GO" id="GO:0012505">
    <property type="term" value="C:endomembrane system"/>
    <property type="evidence" value="ECO:0007669"/>
    <property type="project" value="UniProtKB-SubCell"/>
</dbReference>
<name>A0A1X7UHQ1_AMPQE</name>
<feature type="transmembrane region" description="Helical" evidence="10">
    <location>
        <begin position="76"/>
        <end position="101"/>
    </location>
</feature>
<dbReference type="InterPro" id="IPR001193">
    <property type="entry name" value="MBTPS2"/>
</dbReference>
<dbReference type="PRINTS" id="PR01000">
    <property type="entry name" value="SREBPS2PTASE"/>
</dbReference>
<feature type="transmembrane region" description="Helical" evidence="10">
    <location>
        <begin position="134"/>
        <end position="158"/>
    </location>
</feature>
<keyword evidence="5 10" id="KW-0812">Transmembrane</keyword>
<evidence type="ECO:0000256" key="6">
    <source>
        <dbReference type="ARBA" id="ARBA00022989"/>
    </source>
</evidence>
<protein>
    <recommendedName>
        <fullName evidence="4">Membrane-bound transcription factor site-2 protease</fullName>
        <ecNumber evidence="3">3.4.24.85</ecNumber>
    </recommendedName>
    <alternativeName>
        <fullName evidence="8">Endopeptidase S2P</fullName>
    </alternativeName>
</protein>
<dbReference type="InterPro" id="IPR008915">
    <property type="entry name" value="Peptidase_M50"/>
</dbReference>
<feature type="transmembrane region" description="Helical" evidence="10">
    <location>
        <begin position="6"/>
        <end position="25"/>
    </location>
</feature>
<dbReference type="PANTHER" id="PTHR13325">
    <property type="entry name" value="PROTEASE M50 MEMBRANE-BOUND TRANSCRIPTION FACTOR SITE 2 PROTEASE"/>
    <property type="match status" value="1"/>
</dbReference>
<evidence type="ECO:0000256" key="2">
    <source>
        <dbReference type="ARBA" id="ARBA00004127"/>
    </source>
</evidence>
<dbReference type="OMA" id="FYSWGRW"/>
<organism evidence="12">
    <name type="scientific">Amphimedon queenslandica</name>
    <name type="common">Sponge</name>
    <dbReference type="NCBI Taxonomy" id="400682"/>
    <lineage>
        <taxon>Eukaryota</taxon>
        <taxon>Metazoa</taxon>
        <taxon>Porifera</taxon>
        <taxon>Demospongiae</taxon>
        <taxon>Heteroscleromorpha</taxon>
        <taxon>Haplosclerida</taxon>
        <taxon>Niphatidae</taxon>
        <taxon>Amphimedon</taxon>
    </lineage>
</organism>
<dbReference type="GO" id="GO:1905897">
    <property type="term" value="P:regulation of response to endoplasmic reticulum stress"/>
    <property type="evidence" value="ECO:0007669"/>
    <property type="project" value="TreeGrafter"/>
</dbReference>
<dbReference type="AlphaFoldDB" id="A0A1X7UHQ1"/>
<dbReference type="KEGG" id="aqu:100637842"/>
<comment type="subcellular location">
    <subcellularLocation>
        <location evidence="2">Endomembrane system</location>
        <topology evidence="2">Multi-pass membrane protein</topology>
    </subcellularLocation>
</comment>
<feature type="transmembrane region" description="Helical" evidence="10">
    <location>
        <begin position="475"/>
        <end position="496"/>
    </location>
</feature>
<dbReference type="GO" id="GO:0016020">
    <property type="term" value="C:membrane"/>
    <property type="evidence" value="ECO:0007669"/>
    <property type="project" value="InterPro"/>
</dbReference>
<dbReference type="EnsemblMetazoa" id="Aqu2.1.27180_001">
    <property type="protein sequence ID" value="Aqu2.1.27180_001"/>
    <property type="gene ID" value="Aqu2.1.27180"/>
</dbReference>
<evidence type="ECO:0000256" key="1">
    <source>
        <dbReference type="ARBA" id="ARBA00001350"/>
    </source>
</evidence>
<dbReference type="STRING" id="400682.A0A1X7UHQ1"/>
<dbReference type="InParanoid" id="A0A1X7UHQ1"/>
<evidence type="ECO:0000313" key="12">
    <source>
        <dbReference type="EnsemblMetazoa" id="Aqu2.1.27180_001"/>
    </source>
</evidence>
<dbReference type="GO" id="GO:0005737">
    <property type="term" value="C:cytoplasm"/>
    <property type="evidence" value="ECO:0007669"/>
    <property type="project" value="TreeGrafter"/>
</dbReference>
<dbReference type="EnsemblMetazoa" id="XM_011406751.2">
    <property type="protein sequence ID" value="XP_011405053.1"/>
    <property type="gene ID" value="LOC100637842"/>
</dbReference>
<keyword evidence="6 10" id="KW-1133">Transmembrane helix</keyword>
<evidence type="ECO:0000256" key="4">
    <source>
        <dbReference type="ARBA" id="ARBA00014400"/>
    </source>
</evidence>
<dbReference type="CDD" id="cd06775">
    <property type="entry name" value="cpPDZ_MBTPS2-like"/>
    <property type="match status" value="1"/>
</dbReference>
<feature type="transmembrane region" description="Helical" evidence="10">
    <location>
        <begin position="165"/>
        <end position="183"/>
    </location>
</feature>
<evidence type="ECO:0000256" key="5">
    <source>
        <dbReference type="ARBA" id="ARBA00022692"/>
    </source>
</evidence>
<reference evidence="12" key="2">
    <citation type="submission" date="2017-05" db="UniProtKB">
        <authorList>
            <consortium name="EnsemblMetazoa"/>
        </authorList>
    </citation>
    <scope>IDENTIFICATION</scope>
</reference>
<comment type="catalytic activity">
    <reaction evidence="1">
        <text>Cleaves several transcription factors that are type-2 transmembrane proteins within membrane-spanning domains. Known substrates include sterol regulatory element-binding protein (SREBP) -1, SREBP-2 and forms of the transcriptional activator ATF6. SREBP-2 is cleaved at the site 477-DRSRILL-|-CVLTFLCLSFNPLTSLLQWGGA-505. The residues Asn-Pro, 11 residues distal to the site of cleavage in the membrane-spanning domain, are important for cleavage by S2P endopeptidase. Replacement of either of these residues does not prevent cleavage, but there is no cleavage if both of these residues are replaced.</text>
        <dbReference type="EC" id="3.4.24.85"/>
    </reaction>
</comment>
<dbReference type="GO" id="GO:0031293">
    <property type="term" value="P:membrane protein intracellular domain proteolysis"/>
    <property type="evidence" value="ECO:0007669"/>
    <property type="project" value="TreeGrafter"/>
</dbReference>
<dbReference type="EC" id="3.4.24.85" evidence="3"/>
<keyword evidence="13" id="KW-1185">Reference proteome</keyword>
<evidence type="ECO:0000256" key="3">
    <source>
        <dbReference type="ARBA" id="ARBA00012347"/>
    </source>
</evidence>
<dbReference type="OrthoDB" id="69989at2759"/>
<dbReference type="PANTHER" id="PTHR13325:SF3">
    <property type="entry name" value="MEMBRANE-BOUND TRANSCRIPTION FACTOR SITE-2 PROTEASE"/>
    <property type="match status" value="1"/>
</dbReference>
<reference evidence="13" key="1">
    <citation type="journal article" date="2010" name="Nature">
        <title>The Amphimedon queenslandica genome and the evolution of animal complexity.</title>
        <authorList>
            <person name="Srivastava M."/>
            <person name="Simakov O."/>
            <person name="Chapman J."/>
            <person name="Fahey B."/>
            <person name="Gauthier M.E."/>
            <person name="Mitros T."/>
            <person name="Richards G.S."/>
            <person name="Conaco C."/>
            <person name="Dacre M."/>
            <person name="Hellsten U."/>
            <person name="Larroux C."/>
            <person name="Putnam N.H."/>
            <person name="Stanke M."/>
            <person name="Adamska M."/>
            <person name="Darling A."/>
            <person name="Degnan S.M."/>
            <person name="Oakley T.H."/>
            <person name="Plachetzki D.C."/>
            <person name="Zhai Y."/>
            <person name="Adamski M."/>
            <person name="Calcino A."/>
            <person name="Cummins S.F."/>
            <person name="Goodstein D.M."/>
            <person name="Harris C."/>
            <person name="Jackson D.J."/>
            <person name="Leys S.P."/>
            <person name="Shu S."/>
            <person name="Woodcroft B.J."/>
            <person name="Vervoort M."/>
            <person name="Kosik K.S."/>
            <person name="Manning G."/>
            <person name="Degnan B.M."/>
            <person name="Rokhsar D.S."/>
        </authorList>
    </citation>
    <scope>NUCLEOTIDE SEQUENCE [LARGE SCALE GENOMIC DNA]</scope>
</reference>
<gene>
    <name evidence="12" type="primary">100637842</name>
</gene>
<feature type="transmembrane region" description="Helical" evidence="10">
    <location>
        <begin position="418"/>
        <end position="438"/>
    </location>
</feature>
<feature type="domain" description="Peptidase M50" evidence="11">
    <location>
        <begin position="138"/>
        <end position="485"/>
    </location>
</feature>
<evidence type="ECO:0000256" key="8">
    <source>
        <dbReference type="ARBA" id="ARBA00032658"/>
    </source>
</evidence>
<keyword evidence="7 10" id="KW-0472">Membrane</keyword>
<sequence>MSPLTHTLAVVIAYWSVIFAIHKLLQIYDPLNLRYMQCQERLGLRTTFAYMRCYTKIFNGSFKTCGLCCHRKIARAWFNTGVIVALFLMLVSLFILSLSLYQSLFGGSGGGEKERGGQILTPIMPGVNLPWNQLAHYFLTLLICGVVHEAGHALAAVVEHVRINGFGLFILFLYPGAFVDLHSDHLTVISPLRQMRIYCAGVWHNVILVGVAVLFLYSFPYLLMPFYTTGHGAIVLGVVKGSALEQKLSPGTSLIQVNACPLSYVADWGSCLEGVGSHSQKGYCVSEDFLSQYKLHPLNETKEEEEGGRDCCSLDKKDSHLCFFLSFRKRNQVNPENRFTCLRARSIVTDGTCVTNDDCSAIQSNSLCVTPAIGSQTYLIKIRHTSLGDPILYLGGLEQLKHSIILSDYHPSHSSVPLWLPGSLHTLCIYIASISGALAVLNIIPAYALDGHWTLIALLEYLMPENAYRTKISNVILLIGSSLLLCNLLSAIWILMYW</sequence>
<dbReference type="eggNOG" id="KOG2921">
    <property type="taxonomic scope" value="Eukaryota"/>
</dbReference>
<evidence type="ECO:0000256" key="10">
    <source>
        <dbReference type="SAM" id="Phobius"/>
    </source>
</evidence>